<dbReference type="Pfam" id="PF03171">
    <property type="entry name" value="2OG-FeII_Oxy"/>
    <property type="match status" value="1"/>
</dbReference>
<keyword evidence="3" id="KW-0479">Metal-binding</keyword>
<feature type="compositionally biased region" description="Polar residues" evidence="4">
    <location>
        <begin position="1"/>
        <end position="14"/>
    </location>
</feature>
<dbReference type="Pfam" id="PF14226">
    <property type="entry name" value="DIOX_N"/>
    <property type="match status" value="1"/>
</dbReference>
<proteinExistence type="inferred from homology"/>
<dbReference type="InterPro" id="IPR027443">
    <property type="entry name" value="IPNS-like_sf"/>
</dbReference>
<reference evidence="6 7" key="1">
    <citation type="submission" date="2019-06" db="EMBL/GenBank/DDBJ databases">
        <title>Sequencing the genomes of 1000 actinobacteria strains.</title>
        <authorList>
            <person name="Klenk H.-P."/>
        </authorList>
    </citation>
    <scope>NUCLEOTIDE SEQUENCE [LARGE SCALE GENOMIC DNA]</scope>
    <source>
        <strain evidence="6 7">DSM 45511</strain>
    </source>
</reference>
<dbReference type="AlphaFoldDB" id="A0A543FW92"/>
<comment type="similarity">
    <text evidence="3">Belongs to the iron/ascorbate-dependent oxidoreductase family.</text>
</comment>
<comment type="pathway">
    <text evidence="1">Antibiotic biosynthesis.</text>
</comment>
<evidence type="ECO:0000256" key="2">
    <source>
        <dbReference type="ARBA" id="ARBA00023194"/>
    </source>
</evidence>
<keyword evidence="2" id="KW-0045">Antibiotic biosynthesis</keyword>
<protein>
    <submittedName>
        <fullName evidence="6">Isopenicillin N synthase-like dioxygenase</fullName>
    </submittedName>
</protein>
<keyword evidence="6" id="KW-0223">Dioxygenase</keyword>
<comment type="caution">
    <text evidence="6">The sequence shown here is derived from an EMBL/GenBank/DDBJ whole genome shotgun (WGS) entry which is preliminary data.</text>
</comment>
<evidence type="ECO:0000313" key="6">
    <source>
        <dbReference type="EMBL" id="TQM38102.1"/>
    </source>
</evidence>
<keyword evidence="3" id="KW-0560">Oxidoreductase</keyword>
<keyword evidence="7" id="KW-1185">Reference proteome</keyword>
<dbReference type="RefSeq" id="WP_170225837.1">
    <property type="nucleotide sequence ID" value="NZ_VFPH01000002.1"/>
</dbReference>
<name>A0A543FW92_9PSEU</name>
<feature type="region of interest" description="Disordered" evidence="4">
    <location>
        <begin position="95"/>
        <end position="122"/>
    </location>
</feature>
<dbReference type="InterPro" id="IPR026992">
    <property type="entry name" value="DIOX_N"/>
</dbReference>
<organism evidence="6 7">
    <name type="scientific">Pseudonocardia cypriaca</name>
    <dbReference type="NCBI Taxonomy" id="882449"/>
    <lineage>
        <taxon>Bacteria</taxon>
        <taxon>Bacillati</taxon>
        <taxon>Actinomycetota</taxon>
        <taxon>Actinomycetes</taxon>
        <taxon>Pseudonocardiales</taxon>
        <taxon>Pseudonocardiaceae</taxon>
        <taxon>Pseudonocardia</taxon>
    </lineage>
</organism>
<feature type="compositionally biased region" description="Basic and acidic residues" evidence="4">
    <location>
        <begin position="98"/>
        <end position="116"/>
    </location>
</feature>
<dbReference type="EMBL" id="VFPH01000002">
    <property type="protein sequence ID" value="TQM38102.1"/>
    <property type="molecule type" value="Genomic_DNA"/>
</dbReference>
<dbReference type="InterPro" id="IPR050231">
    <property type="entry name" value="Iron_ascorbate_oxido_reductase"/>
</dbReference>
<dbReference type="GO" id="GO:0046872">
    <property type="term" value="F:metal ion binding"/>
    <property type="evidence" value="ECO:0007669"/>
    <property type="project" value="UniProtKB-KW"/>
</dbReference>
<dbReference type="InterPro" id="IPR005123">
    <property type="entry name" value="Oxoglu/Fe-dep_dioxygenase_dom"/>
</dbReference>
<keyword evidence="3" id="KW-0408">Iron</keyword>
<feature type="region of interest" description="Disordered" evidence="4">
    <location>
        <begin position="1"/>
        <end position="22"/>
    </location>
</feature>
<evidence type="ECO:0000256" key="3">
    <source>
        <dbReference type="RuleBase" id="RU003682"/>
    </source>
</evidence>
<dbReference type="Proteomes" id="UP000319818">
    <property type="component" value="Unassembled WGS sequence"/>
</dbReference>
<dbReference type="SUPFAM" id="SSF51197">
    <property type="entry name" value="Clavaminate synthase-like"/>
    <property type="match status" value="1"/>
</dbReference>
<dbReference type="PRINTS" id="PR00682">
    <property type="entry name" value="IPNSYNTHASE"/>
</dbReference>
<feature type="domain" description="Fe2OG dioxygenase" evidence="5">
    <location>
        <begin position="175"/>
        <end position="279"/>
    </location>
</feature>
<evidence type="ECO:0000259" key="5">
    <source>
        <dbReference type="PROSITE" id="PS51471"/>
    </source>
</evidence>
<sequence length="330" mass="36062">MSETLPTVDVSSFATGAPPSPEQDAVAAEIDRICREIGFFLIAGHGVQPEVKAEMFEAMHRFFALPVEEKQKIAIGKSANHRGYVGIAAEKSDEEGAADLKESLDTGGEHGPDHPEVQAGIPTFGPNQWPADPAFREAWEAYRAQAIEAAQRVQRAMARALAQHDEFLLDRPGGEVMYHLRLLHYPPQETVQPGPDQLGCGAHTDYGTVTLLADDGVGGLQVMKRDGSWINVGIPDDLLVVNIGDLMAIWTNDRWVSNPHRVVNPPQTDRYSIPLFVTPPFHAEISCLGSCLEPGEEARYEPQEAGPYLMSRLNATHTYRNPLLAAAEAV</sequence>
<gene>
    <name evidence="6" type="ORF">FB388_5329</name>
</gene>
<dbReference type="GO" id="GO:0017000">
    <property type="term" value="P:antibiotic biosynthetic process"/>
    <property type="evidence" value="ECO:0007669"/>
    <property type="project" value="UniProtKB-KW"/>
</dbReference>
<dbReference type="GO" id="GO:0051213">
    <property type="term" value="F:dioxygenase activity"/>
    <property type="evidence" value="ECO:0007669"/>
    <property type="project" value="UniProtKB-KW"/>
</dbReference>
<evidence type="ECO:0000256" key="4">
    <source>
        <dbReference type="SAM" id="MobiDB-lite"/>
    </source>
</evidence>
<dbReference type="PANTHER" id="PTHR47990">
    <property type="entry name" value="2-OXOGLUTARATE (2OG) AND FE(II)-DEPENDENT OXYGENASE SUPERFAMILY PROTEIN-RELATED"/>
    <property type="match status" value="1"/>
</dbReference>
<dbReference type="Gene3D" id="2.60.120.330">
    <property type="entry name" value="B-lactam Antibiotic, Isopenicillin N Synthase, Chain"/>
    <property type="match status" value="1"/>
</dbReference>
<accession>A0A543FW92</accession>
<dbReference type="InterPro" id="IPR044861">
    <property type="entry name" value="IPNS-like_FE2OG_OXY"/>
</dbReference>
<evidence type="ECO:0000256" key="1">
    <source>
        <dbReference type="ARBA" id="ARBA00004792"/>
    </source>
</evidence>
<evidence type="ECO:0000313" key="7">
    <source>
        <dbReference type="Proteomes" id="UP000319818"/>
    </source>
</evidence>
<dbReference type="PROSITE" id="PS51471">
    <property type="entry name" value="FE2OG_OXY"/>
    <property type="match status" value="1"/>
</dbReference>